<comment type="caution">
    <text evidence="8">The sequence shown here is derived from an EMBL/GenBank/DDBJ whole genome shotgun (WGS) entry which is preliminary data.</text>
</comment>
<protein>
    <recommendedName>
        <fullName evidence="10">Homeobox-DDT domain protein RLT3</fullName>
    </recommendedName>
</protein>
<dbReference type="Proteomes" id="UP001345219">
    <property type="component" value="Chromosome 6"/>
</dbReference>
<gene>
    <name evidence="8" type="ORF">SAY87_006385</name>
</gene>
<feature type="region of interest" description="Disordered" evidence="5">
    <location>
        <begin position="736"/>
        <end position="760"/>
    </location>
</feature>
<dbReference type="Pfam" id="PF02791">
    <property type="entry name" value="DDT"/>
    <property type="match status" value="1"/>
</dbReference>
<dbReference type="SUPFAM" id="SSF46689">
    <property type="entry name" value="Homeodomain-like"/>
    <property type="match status" value="1"/>
</dbReference>
<dbReference type="GO" id="GO:0005634">
    <property type="term" value="C:nucleus"/>
    <property type="evidence" value="ECO:0007669"/>
    <property type="project" value="UniProtKB-SubCell"/>
</dbReference>
<evidence type="ECO:0000256" key="4">
    <source>
        <dbReference type="RuleBase" id="RU000682"/>
    </source>
</evidence>
<evidence type="ECO:0000259" key="6">
    <source>
        <dbReference type="PROSITE" id="PS50071"/>
    </source>
</evidence>
<evidence type="ECO:0000313" key="9">
    <source>
        <dbReference type="Proteomes" id="UP001345219"/>
    </source>
</evidence>
<dbReference type="PANTHER" id="PTHR36968:SF8">
    <property type="entry name" value="HOMEOBOX-DDT DOMAIN PROTEIN RLT3 ISOFORM X1"/>
    <property type="match status" value="1"/>
</dbReference>
<dbReference type="Pfam" id="PF00046">
    <property type="entry name" value="Homeodomain"/>
    <property type="match status" value="1"/>
</dbReference>
<keyword evidence="9" id="KW-1185">Reference proteome</keyword>
<feature type="domain" description="Homeobox" evidence="6">
    <location>
        <begin position="1"/>
        <end position="57"/>
    </location>
</feature>
<feature type="region of interest" description="Disordered" evidence="5">
    <location>
        <begin position="172"/>
        <end position="207"/>
    </location>
</feature>
<dbReference type="SMART" id="SM00389">
    <property type="entry name" value="HOX"/>
    <property type="match status" value="1"/>
</dbReference>
<dbReference type="PANTHER" id="PTHR36968">
    <property type="entry name" value="HOMEOBOX-DDT DOMAIN PROTEIN RLT2"/>
    <property type="match status" value="1"/>
</dbReference>
<proteinExistence type="predicted"/>
<dbReference type="InterPro" id="IPR028941">
    <property type="entry name" value="WHIM2_dom"/>
</dbReference>
<dbReference type="GO" id="GO:0003677">
    <property type="term" value="F:DNA binding"/>
    <property type="evidence" value="ECO:0007669"/>
    <property type="project" value="UniProtKB-UniRule"/>
</dbReference>
<dbReference type="Pfam" id="PF15613">
    <property type="entry name" value="WSD"/>
    <property type="match status" value="1"/>
</dbReference>
<dbReference type="InterPro" id="IPR028942">
    <property type="entry name" value="WHIM1_dom"/>
</dbReference>
<feature type="domain" description="DDT" evidence="7">
    <location>
        <begin position="380"/>
        <end position="439"/>
    </location>
</feature>
<evidence type="ECO:0000313" key="8">
    <source>
        <dbReference type="EMBL" id="KAK4756258.1"/>
    </source>
</evidence>
<evidence type="ECO:0000256" key="2">
    <source>
        <dbReference type="ARBA" id="ARBA00023242"/>
    </source>
</evidence>
<evidence type="ECO:0000256" key="3">
    <source>
        <dbReference type="PROSITE-ProRule" id="PRU00108"/>
    </source>
</evidence>
<dbReference type="CDD" id="cd00086">
    <property type="entry name" value="homeodomain"/>
    <property type="match status" value="1"/>
</dbReference>
<organism evidence="8 9">
    <name type="scientific">Trapa incisa</name>
    <dbReference type="NCBI Taxonomy" id="236973"/>
    <lineage>
        <taxon>Eukaryota</taxon>
        <taxon>Viridiplantae</taxon>
        <taxon>Streptophyta</taxon>
        <taxon>Embryophyta</taxon>
        <taxon>Tracheophyta</taxon>
        <taxon>Spermatophyta</taxon>
        <taxon>Magnoliopsida</taxon>
        <taxon>eudicotyledons</taxon>
        <taxon>Gunneridae</taxon>
        <taxon>Pentapetalae</taxon>
        <taxon>rosids</taxon>
        <taxon>malvids</taxon>
        <taxon>Myrtales</taxon>
        <taxon>Lythraceae</taxon>
        <taxon>Trapa</taxon>
    </lineage>
</organism>
<dbReference type="InterPro" id="IPR044977">
    <property type="entry name" value="RLT1-3"/>
</dbReference>
<feature type="region of interest" description="Disordered" evidence="5">
    <location>
        <begin position="236"/>
        <end position="264"/>
    </location>
</feature>
<evidence type="ECO:0000256" key="1">
    <source>
        <dbReference type="ARBA" id="ARBA00004123"/>
    </source>
</evidence>
<reference evidence="8 9" key="1">
    <citation type="journal article" date="2023" name="Hortic Res">
        <title>Pangenome of water caltrop reveals structural variations and asymmetric subgenome divergence after allopolyploidization.</title>
        <authorList>
            <person name="Zhang X."/>
            <person name="Chen Y."/>
            <person name="Wang L."/>
            <person name="Yuan Y."/>
            <person name="Fang M."/>
            <person name="Shi L."/>
            <person name="Lu R."/>
            <person name="Comes H.P."/>
            <person name="Ma Y."/>
            <person name="Chen Y."/>
            <person name="Huang G."/>
            <person name="Zhou Y."/>
            <person name="Zheng Z."/>
            <person name="Qiu Y."/>
        </authorList>
    </citation>
    <scope>NUCLEOTIDE SEQUENCE [LARGE SCALE GENOMIC DNA]</scope>
    <source>
        <tissue evidence="8">Roots</tissue>
    </source>
</reference>
<keyword evidence="3 4" id="KW-0371">Homeobox</keyword>
<dbReference type="InterPro" id="IPR001356">
    <property type="entry name" value="HD"/>
</dbReference>
<dbReference type="Pfam" id="PF15612">
    <property type="entry name" value="WHIM1"/>
    <property type="match status" value="1"/>
</dbReference>
<name>A0AAN7PZ35_9MYRT</name>
<comment type="subcellular location">
    <subcellularLocation>
        <location evidence="1 3 4">Nucleus</location>
    </subcellularLocation>
</comment>
<evidence type="ECO:0008006" key="10">
    <source>
        <dbReference type="Google" id="ProtNLM"/>
    </source>
</evidence>
<keyword evidence="2 3" id="KW-0539">Nucleus</keyword>
<dbReference type="EMBL" id="JAXIOK010000013">
    <property type="protein sequence ID" value="KAK4756258.1"/>
    <property type="molecule type" value="Genomic_DNA"/>
</dbReference>
<feature type="DNA-binding region" description="Homeobox" evidence="3">
    <location>
        <begin position="3"/>
        <end position="58"/>
    </location>
</feature>
<dbReference type="PROSITE" id="PS50827">
    <property type="entry name" value="DDT"/>
    <property type="match status" value="1"/>
</dbReference>
<dbReference type="PROSITE" id="PS50071">
    <property type="entry name" value="HOMEOBOX_2"/>
    <property type="match status" value="1"/>
</dbReference>
<evidence type="ECO:0000259" key="7">
    <source>
        <dbReference type="PROSITE" id="PS50827"/>
    </source>
</evidence>
<accession>A0AAN7PZ35</accession>
<dbReference type="InterPro" id="IPR009057">
    <property type="entry name" value="Homeodomain-like_sf"/>
</dbReference>
<dbReference type="InterPro" id="IPR018501">
    <property type="entry name" value="DDT_dom"/>
</dbReference>
<keyword evidence="3 4" id="KW-0238">DNA-binding</keyword>
<evidence type="ECO:0000256" key="5">
    <source>
        <dbReference type="SAM" id="MobiDB-lite"/>
    </source>
</evidence>
<dbReference type="Gene3D" id="1.10.10.60">
    <property type="entry name" value="Homeodomain-like"/>
    <property type="match status" value="1"/>
</dbReference>
<feature type="compositionally biased region" description="Polar residues" evidence="5">
    <location>
        <begin position="193"/>
        <end position="202"/>
    </location>
</feature>
<dbReference type="AlphaFoldDB" id="A0AAN7PZ35"/>
<feature type="region of interest" description="Disordered" evidence="5">
    <location>
        <begin position="596"/>
        <end position="640"/>
    </location>
</feature>
<sequence>MGKMKKTPLQLQALEAFYSEEKCPTPKAMEEYALALGLTLKQVERWFVDKRRRDEKNNGTGCSPCSSKEVQVPKGRVGVNIASEKIRQQKISIGKKSGRSNPLTSRCGLITSAERQIVAANGVKRPICLQDMLLTPEYILQKLFRKDGPPLGTEFDSLPAWAFKLSARSGDELTSKESFKKSRKRKDHDISTMDINPKSSSATKRHGMGKGLMTVWRATNPDGGDLPSGIDLVRKNNLCPGPGSRKPLSQSRRSTRQETVAKQKRLRDKLLEKKKPFRKKREVQHRQDLIVKPHHGDKCELALESAISEERLDQLIMQVDDEELELRELQAGPNSLSICDHLASDTLIGCVLCKDLLSKFPPRSVKMKQPFTMQPWNSSVEMVKKIFKAFHFLYTYSVILDINSFTVDEFAQAFYDKDSLLLGKIHVALLELLFLDIDVELSGGSLHHSNKSCKFLALIHMVENQKIILEYWKKFLNSLTWPEILRQVSVAAGFGSNQGSLQREIVDEELSHMKKYGLYPGTLKGELFRLLSNQGNIGLKVSEMARTAQIAELNTNNTTEELEVAIFSTLSSDIALFEKIASSTYRLRVNYSLKDGDYDTDREESGTVDDQHESGMCSSSENSECESEIPSNRKSKHNSDTKSRVRMNCFNGEIDESHPGEPWLLGLVEAEYSDLNIEEKLNALVALIDLLCDGCSIRMEEPTNAVTGDVLPAIYSGSGGKIKRPPANQQHIATPFINNSNNSRNRSHLSHDSHPVDSSDVMSRLYTSGNFLGRRKNSVGTESKDGMHPMQSIFLGSDRRYNRYWLFLGPCNKSDPGHRRIYFESSEDGHWRIIDTEEVLSALLSVLDERGSREGRLIESLDKRKGFISQAMLDGVKHADVVSVTSSCQWELEMGAQESSPISDIDNGLNLTSSNGDSIPSPGAIILEDGKRAEEQKRRWAKLQAFHIWTWHSYLGLNSVKLGKRSFVDSLAICDRCHDLYWQDEKHCKICHTTFELDFDLEERYAIHVATCTVKEADVFPKHKILPSRLQSLKAAVHSIEYNMPEGSMIGAWNKSAHRLWINRLRRISSVAELLQVLSDFIGAINRDWLFHCGRVPNCNIIGEEIVALFPTIPQTSSAVALWLVKLDALLANYLKGAYSNPCKKVC</sequence>
<feature type="compositionally biased region" description="Basic and acidic residues" evidence="5">
    <location>
        <begin position="596"/>
        <end position="613"/>
    </location>
</feature>
<dbReference type="GO" id="GO:0006357">
    <property type="term" value="P:regulation of transcription by RNA polymerase II"/>
    <property type="evidence" value="ECO:0007669"/>
    <property type="project" value="InterPro"/>
</dbReference>